<evidence type="ECO:0000256" key="3">
    <source>
        <dbReference type="ARBA" id="ARBA00022500"/>
    </source>
</evidence>
<evidence type="ECO:0000313" key="20">
    <source>
        <dbReference type="EMBL" id="CAI5453446.1"/>
    </source>
</evidence>
<keyword evidence="4" id="KW-0716">Sensory transduction</keyword>
<dbReference type="OrthoDB" id="2101615at2759"/>
<keyword evidence="3" id="KW-0145">Chemotaxis</keyword>
<dbReference type="GO" id="GO:0038022">
    <property type="term" value="F:G protein-coupled olfactory receptor activity"/>
    <property type="evidence" value="ECO:0007669"/>
    <property type="project" value="TreeGrafter"/>
</dbReference>
<evidence type="ECO:0000256" key="10">
    <source>
        <dbReference type="ARBA" id="ARBA00023170"/>
    </source>
</evidence>
<evidence type="ECO:0000256" key="19">
    <source>
        <dbReference type="SAM" id="Phobius"/>
    </source>
</evidence>
<comment type="subcellular location">
    <subcellularLocation>
        <location evidence="1">Cell projection</location>
        <location evidence="1">Cilium membrane</location>
        <topology evidence="1">Multi-pass membrane protein</topology>
    </subcellularLocation>
</comment>
<dbReference type="Proteomes" id="UP001152747">
    <property type="component" value="Unassembled WGS sequence"/>
</dbReference>
<protein>
    <recommendedName>
        <fullName evidence="16">Serpentine receptor class r-10</fullName>
    </recommendedName>
    <alternativeName>
        <fullName evidence="17">Odorant response abnormal protein 10</fullName>
    </alternativeName>
    <alternativeName>
        <fullName evidence="18">Olfactory receptor 10</fullName>
    </alternativeName>
</protein>
<dbReference type="GO" id="GO:0006935">
    <property type="term" value="P:chemotaxis"/>
    <property type="evidence" value="ECO:0007669"/>
    <property type="project" value="UniProtKB-KW"/>
</dbReference>
<sequence>MLWNRAITQIQEISAVISILGKLLLILLIITKSPRQLGSYKYLMIYISTFEIIYSIVDVIVKPIIVSHDSIFICISKNFSLPKEISSYLILIWTGFFGSFLGFFEIQFIYRYLVACRSKVLNTFNDKRIFLWMMFPATVGIFWGSINNFFFRHNPRINRDIKSLVLEEYNWDIEKVVYIGENLYEPSENGGVQINKKCLIGIIIVWTIINISILTVSFFAIKCYLKIHSEFKGSIKLNHLQHQLFYALVTQTLIPFILMHLPASIIFFSTMFNLNLGNSSSIAAISFAIFPALDPLPVILIIKNYRNAVANVVTTRVLMISKKKP</sequence>
<feature type="transmembrane region" description="Helical" evidence="19">
    <location>
        <begin position="199"/>
        <end position="225"/>
    </location>
</feature>
<evidence type="ECO:0000256" key="14">
    <source>
        <dbReference type="ARBA" id="ARBA00061678"/>
    </source>
</evidence>
<dbReference type="PANTHER" id="PTHR22943:SF248">
    <property type="entry name" value="SEVEN TM RECEPTOR"/>
    <property type="match status" value="1"/>
</dbReference>
<dbReference type="FunFam" id="1.20.1070.10:FF:000128">
    <property type="entry name" value="Seven TM Receptor"/>
    <property type="match status" value="1"/>
</dbReference>
<feature type="transmembrane region" description="Helical" evidence="19">
    <location>
        <begin position="129"/>
        <end position="146"/>
    </location>
</feature>
<dbReference type="InterPro" id="IPR019428">
    <property type="entry name" value="7TM_GPCR_serpentine_rcpt_Str"/>
</dbReference>
<evidence type="ECO:0000256" key="8">
    <source>
        <dbReference type="ARBA" id="ARBA00023069"/>
    </source>
</evidence>
<keyword evidence="2" id="KW-1003">Cell membrane</keyword>
<dbReference type="PANTHER" id="PTHR22943">
    <property type="entry name" value="7-TRANSMEMBRANE DOMAIN RECEPTOR C.ELEGANS"/>
    <property type="match status" value="1"/>
</dbReference>
<feature type="transmembrane region" description="Helical" evidence="19">
    <location>
        <begin position="12"/>
        <end position="31"/>
    </location>
</feature>
<evidence type="ECO:0000256" key="5">
    <source>
        <dbReference type="ARBA" id="ARBA00022692"/>
    </source>
</evidence>
<evidence type="ECO:0000256" key="1">
    <source>
        <dbReference type="ARBA" id="ARBA00004272"/>
    </source>
</evidence>
<evidence type="ECO:0000256" key="7">
    <source>
        <dbReference type="ARBA" id="ARBA00022989"/>
    </source>
</evidence>
<feature type="transmembrane region" description="Helical" evidence="19">
    <location>
        <begin position="245"/>
        <end position="269"/>
    </location>
</feature>
<feature type="transmembrane region" description="Helical" evidence="19">
    <location>
        <begin position="43"/>
        <end position="65"/>
    </location>
</feature>
<dbReference type="EMBL" id="CANHGI010000005">
    <property type="protein sequence ID" value="CAI5453446.1"/>
    <property type="molecule type" value="Genomic_DNA"/>
</dbReference>
<evidence type="ECO:0000256" key="16">
    <source>
        <dbReference type="ARBA" id="ARBA00067967"/>
    </source>
</evidence>
<dbReference type="AlphaFoldDB" id="A0A9P1N9S7"/>
<evidence type="ECO:0000256" key="11">
    <source>
        <dbReference type="ARBA" id="ARBA00023180"/>
    </source>
</evidence>
<dbReference type="Pfam" id="PF10326">
    <property type="entry name" value="7TM_GPCR_Str"/>
    <property type="match status" value="1"/>
</dbReference>
<dbReference type="SUPFAM" id="SSF81321">
    <property type="entry name" value="Family A G protein-coupled receptor-like"/>
    <property type="match status" value="1"/>
</dbReference>
<keyword evidence="12" id="KW-0966">Cell projection</keyword>
<proteinExistence type="inferred from homology"/>
<organism evidence="20 21">
    <name type="scientific">Caenorhabditis angaria</name>
    <dbReference type="NCBI Taxonomy" id="860376"/>
    <lineage>
        <taxon>Eukaryota</taxon>
        <taxon>Metazoa</taxon>
        <taxon>Ecdysozoa</taxon>
        <taxon>Nematoda</taxon>
        <taxon>Chromadorea</taxon>
        <taxon>Rhabditida</taxon>
        <taxon>Rhabditina</taxon>
        <taxon>Rhabditomorpha</taxon>
        <taxon>Rhabditoidea</taxon>
        <taxon>Rhabditidae</taxon>
        <taxon>Peloderinae</taxon>
        <taxon>Caenorhabditis</taxon>
    </lineage>
</organism>
<evidence type="ECO:0000256" key="17">
    <source>
        <dbReference type="ARBA" id="ARBA00078653"/>
    </source>
</evidence>
<keyword evidence="21" id="KW-1185">Reference proteome</keyword>
<evidence type="ECO:0000256" key="13">
    <source>
        <dbReference type="ARBA" id="ARBA00054965"/>
    </source>
</evidence>
<comment type="caution">
    <text evidence="20">The sequence shown here is derived from an EMBL/GenBank/DDBJ whole genome shotgun (WGS) entry which is preliminary data.</text>
</comment>
<evidence type="ECO:0000256" key="6">
    <source>
        <dbReference type="ARBA" id="ARBA00022725"/>
    </source>
</evidence>
<accession>A0A9P1N9S7</accession>
<comment type="subunit">
    <text evidence="15">Interacts with odr-4.</text>
</comment>
<evidence type="ECO:0000313" key="21">
    <source>
        <dbReference type="Proteomes" id="UP001152747"/>
    </source>
</evidence>
<keyword evidence="8" id="KW-0969">Cilium</keyword>
<feature type="transmembrane region" description="Helical" evidence="19">
    <location>
        <begin position="85"/>
        <end position="108"/>
    </location>
</feature>
<dbReference type="GO" id="GO:0042048">
    <property type="term" value="P:olfactory behavior"/>
    <property type="evidence" value="ECO:0007669"/>
    <property type="project" value="TreeGrafter"/>
</dbReference>
<evidence type="ECO:0000256" key="9">
    <source>
        <dbReference type="ARBA" id="ARBA00023136"/>
    </source>
</evidence>
<evidence type="ECO:0000256" key="2">
    <source>
        <dbReference type="ARBA" id="ARBA00022475"/>
    </source>
</evidence>
<feature type="transmembrane region" description="Helical" evidence="19">
    <location>
        <begin position="281"/>
        <end position="302"/>
    </location>
</feature>
<reference evidence="20" key="1">
    <citation type="submission" date="2022-11" db="EMBL/GenBank/DDBJ databases">
        <authorList>
            <person name="Kikuchi T."/>
        </authorList>
    </citation>
    <scope>NUCLEOTIDE SEQUENCE</scope>
    <source>
        <strain evidence="20">PS1010</strain>
    </source>
</reference>
<gene>
    <name evidence="20" type="ORF">CAMP_LOCUS16083</name>
</gene>
<keyword evidence="7 19" id="KW-1133">Transmembrane helix</keyword>
<evidence type="ECO:0000256" key="15">
    <source>
        <dbReference type="ARBA" id="ARBA00064300"/>
    </source>
</evidence>
<evidence type="ECO:0000256" key="4">
    <source>
        <dbReference type="ARBA" id="ARBA00022606"/>
    </source>
</evidence>
<name>A0A9P1N9S7_9PELO</name>
<keyword evidence="6" id="KW-0552">Olfaction</keyword>
<keyword evidence="9 19" id="KW-0472">Membrane</keyword>
<comment type="similarity">
    <text evidence="14">Belongs to the nematode receptor-like protein str family.</text>
</comment>
<keyword evidence="5 19" id="KW-0812">Transmembrane</keyword>
<comment type="function">
    <text evidence="13">An odorant receptor which affects chemotaxis to the volatile odorant diacetyl. Specifies AWA neuronal cell fate via the odr-7 pathway.</text>
</comment>
<dbReference type="GO" id="GO:0060170">
    <property type="term" value="C:ciliary membrane"/>
    <property type="evidence" value="ECO:0007669"/>
    <property type="project" value="UniProtKB-SubCell"/>
</dbReference>
<keyword evidence="10" id="KW-0675">Receptor</keyword>
<keyword evidence="11" id="KW-0325">Glycoprotein</keyword>
<evidence type="ECO:0000256" key="12">
    <source>
        <dbReference type="ARBA" id="ARBA00023273"/>
    </source>
</evidence>
<evidence type="ECO:0000256" key="18">
    <source>
        <dbReference type="ARBA" id="ARBA00082489"/>
    </source>
</evidence>